<gene>
    <name evidence="9" type="primary">thiE</name>
    <name evidence="13" type="ORF">SAMN02745172_02526</name>
</gene>
<keyword evidence="14" id="KW-1185">Reference proteome</keyword>
<feature type="binding site" evidence="9">
    <location>
        <position position="86"/>
    </location>
    <ligand>
        <name>4-amino-2-methyl-5-(diphosphooxymethyl)pyrimidine</name>
        <dbReference type="ChEBI" id="CHEBI:57841"/>
    </ligand>
</feature>
<dbReference type="NCBIfam" id="TIGR00693">
    <property type="entry name" value="thiE"/>
    <property type="match status" value="1"/>
</dbReference>
<dbReference type="GO" id="GO:0005737">
    <property type="term" value="C:cytoplasm"/>
    <property type="evidence" value="ECO:0007669"/>
    <property type="project" value="TreeGrafter"/>
</dbReference>
<dbReference type="UniPathway" id="UPA00060">
    <property type="reaction ID" value="UER00141"/>
</dbReference>
<dbReference type="AlphaFoldDB" id="A0A1M7ZLU9"/>
<dbReference type="Proteomes" id="UP000186406">
    <property type="component" value="Unassembled WGS sequence"/>
</dbReference>
<dbReference type="GO" id="GO:0000287">
    <property type="term" value="F:magnesium ion binding"/>
    <property type="evidence" value="ECO:0007669"/>
    <property type="project" value="UniProtKB-UniRule"/>
</dbReference>
<comment type="similarity">
    <text evidence="9 10">Belongs to the thiamine-phosphate synthase family.</text>
</comment>
<evidence type="ECO:0000256" key="6">
    <source>
        <dbReference type="ARBA" id="ARBA00047334"/>
    </source>
</evidence>
<comment type="pathway">
    <text evidence="1 9 11">Cofactor biosynthesis; thiamine diphosphate biosynthesis; thiamine phosphate from 4-amino-2-methyl-5-diphosphomethylpyrimidine and 4-methyl-5-(2-phosphoethyl)-thiazole: step 1/1.</text>
</comment>
<dbReference type="EC" id="2.5.1.3" evidence="9"/>
<evidence type="ECO:0000256" key="9">
    <source>
        <dbReference type="HAMAP-Rule" id="MF_00097"/>
    </source>
</evidence>
<comment type="cofactor">
    <cofactor evidence="9">
        <name>Mg(2+)</name>
        <dbReference type="ChEBI" id="CHEBI:18420"/>
    </cofactor>
    <text evidence="9">Binds 1 Mg(2+) ion per subunit.</text>
</comment>
<keyword evidence="4 9" id="KW-0460">Magnesium</keyword>
<evidence type="ECO:0000256" key="2">
    <source>
        <dbReference type="ARBA" id="ARBA00022679"/>
    </source>
</evidence>
<evidence type="ECO:0000259" key="12">
    <source>
        <dbReference type="Pfam" id="PF02581"/>
    </source>
</evidence>
<dbReference type="OrthoDB" id="9810880at2"/>
<sequence length="237" mass="24667">MNVLAYNNEGGPEPRLRRPVDLRVYCLVDPLQTRGRSLVDVAKAAVAGGATLVQYRDKHGSTREMIANARALKAALEGTGVPLVINDRVDVALAAGADGSHVGLDDMAARDARRLMGRDAIIGLSIGSVAEARDAAYEAVDYVCIGCVFRTGSKPDAEPPVGLDGLRRIAEDIRRFDPKVPVGAISGIHADNAAAVVAAGVDGVAVISAIGAAPDPWMAARTLRLVVDRALAAEGQS</sequence>
<feature type="binding site" evidence="9">
    <location>
        <begin position="54"/>
        <end position="58"/>
    </location>
    <ligand>
        <name>4-amino-2-methyl-5-(diphosphooxymethyl)pyrimidine</name>
        <dbReference type="ChEBI" id="CHEBI:57841"/>
    </ligand>
</feature>
<evidence type="ECO:0000256" key="11">
    <source>
        <dbReference type="RuleBase" id="RU004253"/>
    </source>
</evidence>
<comment type="catalytic activity">
    <reaction evidence="8 9 10">
        <text>2-[(2R,5Z)-2-carboxy-4-methylthiazol-5(2H)-ylidene]ethyl phosphate + 4-amino-2-methyl-5-(diphosphooxymethyl)pyrimidine + 2 H(+) = thiamine phosphate + CO2 + diphosphate</text>
        <dbReference type="Rhea" id="RHEA:47844"/>
        <dbReference type="ChEBI" id="CHEBI:15378"/>
        <dbReference type="ChEBI" id="CHEBI:16526"/>
        <dbReference type="ChEBI" id="CHEBI:33019"/>
        <dbReference type="ChEBI" id="CHEBI:37575"/>
        <dbReference type="ChEBI" id="CHEBI:57841"/>
        <dbReference type="ChEBI" id="CHEBI:62899"/>
        <dbReference type="EC" id="2.5.1.3"/>
    </reaction>
</comment>
<evidence type="ECO:0000256" key="10">
    <source>
        <dbReference type="RuleBase" id="RU003826"/>
    </source>
</evidence>
<feature type="binding site" evidence="9">
    <location>
        <position position="87"/>
    </location>
    <ligand>
        <name>Mg(2+)</name>
        <dbReference type="ChEBI" id="CHEBI:18420"/>
    </ligand>
</feature>
<accession>A0A1M7ZLU9</accession>
<keyword evidence="5 9" id="KW-0784">Thiamine biosynthesis</keyword>
<dbReference type="PANTHER" id="PTHR20857:SF15">
    <property type="entry name" value="THIAMINE-PHOSPHATE SYNTHASE"/>
    <property type="match status" value="1"/>
</dbReference>
<evidence type="ECO:0000256" key="7">
    <source>
        <dbReference type="ARBA" id="ARBA00047851"/>
    </source>
</evidence>
<evidence type="ECO:0000256" key="1">
    <source>
        <dbReference type="ARBA" id="ARBA00005165"/>
    </source>
</evidence>
<feature type="binding site" evidence="9">
    <location>
        <position position="125"/>
    </location>
    <ligand>
        <name>4-amino-2-methyl-5-(diphosphooxymethyl)pyrimidine</name>
        <dbReference type="ChEBI" id="CHEBI:57841"/>
    </ligand>
</feature>
<comment type="catalytic activity">
    <reaction evidence="7 9 10">
        <text>2-(2-carboxy-4-methylthiazol-5-yl)ethyl phosphate + 4-amino-2-methyl-5-(diphosphooxymethyl)pyrimidine + 2 H(+) = thiamine phosphate + CO2 + diphosphate</text>
        <dbReference type="Rhea" id="RHEA:47848"/>
        <dbReference type="ChEBI" id="CHEBI:15378"/>
        <dbReference type="ChEBI" id="CHEBI:16526"/>
        <dbReference type="ChEBI" id="CHEBI:33019"/>
        <dbReference type="ChEBI" id="CHEBI:37575"/>
        <dbReference type="ChEBI" id="CHEBI:57841"/>
        <dbReference type="ChEBI" id="CHEBI:62890"/>
        <dbReference type="EC" id="2.5.1.3"/>
    </reaction>
</comment>
<dbReference type="InterPro" id="IPR022998">
    <property type="entry name" value="ThiamineP_synth_TenI"/>
</dbReference>
<keyword evidence="3 9" id="KW-0479">Metal-binding</keyword>
<feature type="binding site" evidence="9">
    <location>
        <position position="106"/>
    </location>
    <ligand>
        <name>Mg(2+)</name>
        <dbReference type="ChEBI" id="CHEBI:18420"/>
    </ligand>
</feature>
<protein>
    <recommendedName>
        <fullName evidence="9">Thiamine-phosphate synthase</fullName>
        <shortName evidence="9">TP synthase</shortName>
        <shortName evidence="9">TPS</shortName>
        <ecNumber evidence="9">2.5.1.3</ecNumber>
    </recommendedName>
    <alternativeName>
        <fullName evidence="9">Thiamine-phosphate pyrophosphorylase</fullName>
        <shortName evidence="9">TMP pyrophosphorylase</shortName>
        <shortName evidence="9">TMP-PPase</shortName>
    </alternativeName>
</protein>
<proteinExistence type="inferred from homology"/>
<dbReference type="InterPro" id="IPR034291">
    <property type="entry name" value="TMP_synthase"/>
</dbReference>
<dbReference type="RefSeq" id="WP_073629109.1">
    <property type="nucleotide sequence ID" value="NZ_FRXO01000004.1"/>
</dbReference>
<dbReference type="InterPro" id="IPR013785">
    <property type="entry name" value="Aldolase_TIM"/>
</dbReference>
<dbReference type="HAMAP" id="MF_00097">
    <property type="entry name" value="TMP_synthase"/>
    <property type="match status" value="1"/>
</dbReference>
<reference evidence="13 14" key="1">
    <citation type="submission" date="2016-12" db="EMBL/GenBank/DDBJ databases">
        <authorList>
            <person name="Song W.-J."/>
            <person name="Kurnit D.M."/>
        </authorList>
    </citation>
    <scope>NUCLEOTIDE SEQUENCE [LARGE SCALE GENOMIC DNA]</scope>
    <source>
        <strain evidence="13 14">DSM 19599</strain>
    </source>
</reference>
<evidence type="ECO:0000256" key="5">
    <source>
        <dbReference type="ARBA" id="ARBA00022977"/>
    </source>
</evidence>
<organism evidence="13 14">
    <name type="scientific">Pseudoxanthobacter soli DSM 19599</name>
    <dbReference type="NCBI Taxonomy" id="1123029"/>
    <lineage>
        <taxon>Bacteria</taxon>
        <taxon>Pseudomonadati</taxon>
        <taxon>Pseudomonadota</taxon>
        <taxon>Alphaproteobacteria</taxon>
        <taxon>Hyphomicrobiales</taxon>
        <taxon>Segnochrobactraceae</taxon>
        <taxon>Pseudoxanthobacter</taxon>
    </lineage>
</organism>
<dbReference type="Gene3D" id="3.20.20.70">
    <property type="entry name" value="Aldolase class I"/>
    <property type="match status" value="1"/>
</dbReference>
<evidence type="ECO:0000313" key="14">
    <source>
        <dbReference type="Proteomes" id="UP000186406"/>
    </source>
</evidence>
<dbReference type="GO" id="GO:0004789">
    <property type="term" value="F:thiamine-phosphate diphosphorylase activity"/>
    <property type="evidence" value="ECO:0007669"/>
    <property type="project" value="UniProtKB-UniRule"/>
</dbReference>
<dbReference type="GO" id="GO:0009229">
    <property type="term" value="P:thiamine diphosphate biosynthetic process"/>
    <property type="evidence" value="ECO:0007669"/>
    <property type="project" value="UniProtKB-UniRule"/>
</dbReference>
<feature type="domain" description="Thiamine phosphate synthase/TenI" evidence="12">
    <location>
        <begin position="25"/>
        <end position="210"/>
    </location>
</feature>
<feature type="binding site" evidence="9">
    <location>
        <position position="154"/>
    </location>
    <ligand>
        <name>4-amino-2-methyl-5-(diphosphooxymethyl)pyrimidine</name>
        <dbReference type="ChEBI" id="CHEBI:57841"/>
    </ligand>
</feature>
<dbReference type="Pfam" id="PF02581">
    <property type="entry name" value="TMP-TENI"/>
    <property type="match status" value="1"/>
</dbReference>
<keyword evidence="2 9" id="KW-0808">Transferase</keyword>
<name>A0A1M7ZLU9_9HYPH</name>
<evidence type="ECO:0000256" key="3">
    <source>
        <dbReference type="ARBA" id="ARBA00022723"/>
    </source>
</evidence>
<dbReference type="GO" id="GO:0009228">
    <property type="term" value="P:thiamine biosynthetic process"/>
    <property type="evidence" value="ECO:0007669"/>
    <property type="project" value="UniProtKB-KW"/>
</dbReference>
<dbReference type="PANTHER" id="PTHR20857">
    <property type="entry name" value="THIAMINE-PHOSPHATE PYROPHOSPHORYLASE"/>
    <property type="match status" value="1"/>
</dbReference>
<feature type="binding site" evidence="9">
    <location>
        <position position="187"/>
    </location>
    <ligand>
        <name>2-[(2R,5Z)-2-carboxy-4-methylthiazol-5(2H)-ylidene]ethyl phosphate</name>
        <dbReference type="ChEBI" id="CHEBI:62899"/>
    </ligand>
</feature>
<dbReference type="EMBL" id="FRXO01000004">
    <property type="protein sequence ID" value="SHO65878.1"/>
    <property type="molecule type" value="Genomic_DNA"/>
</dbReference>
<dbReference type="InterPro" id="IPR036206">
    <property type="entry name" value="ThiamineP_synth_sf"/>
</dbReference>
<feature type="binding site" evidence="9">
    <location>
        <begin position="151"/>
        <end position="153"/>
    </location>
    <ligand>
        <name>2-[(2R,5Z)-2-carboxy-4-methylthiazol-5(2H)-ylidene]ethyl phosphate</name>
        <dbReference type="ChEBI" id="CHEBI:62899"/>
    </ligand>
</feature>
<evidence type="ECO:0000313" key="13">
    <source>
        <dbReference type="EMBL" id="SHO65878.1"/>
    </source>
</evidence>
<evidence type="ECO:0000256" key="4">
    <source>
        <dbReference type="ARBA" id="ARBA00022842"/>
    </source>
</evidence>
<feature type="binding site" evidence="9">
    <location>
        <begin position="207"/>
        <end position="208"/>
    </location>
    <ligand>
        <name>2-[(2R,5Z)-2-carboxy-4-methylthiazol-5(2H)-ylidene]ethyl phosphate</name>
        <dbReference type="ChEBI" id="CHEBI:62899"/>
    </ligand>
</feature>
<comment type="function">
    <text evidence="9">Condenses 4-methyl-5-(beta-hydroxyethyl)thiazole monophosphate (THZ-P) and 2-methyl-4-amino-5-hydroxymethyl pyrimidine pyrophosphate (HMP-PP) to form thiamine monophosphate (TMP).</text>
</comment>
<comment type="catalytic activity">
    <reaction evidence="6 9 10">
        <text>4-methyl-5-(2-phosphooxyethyl)-thiazole + 4-amino-2-methyl-5-(diphosphooxymethyl)pyrimidine + H(+) = thiamine phosphate + diphosphate</text>
        <dbReference type="Rhea" id="RHEA:22328"/>
        <dbReference type="ChEBI" id="CHEBI:15378"/>
        <dbReference type="ChEBI" id="CHEBI:33019"/>
        <dbReference type="ChEBI" id="CHEBI:37575"/>
        <dbReference type="ChEBI" id="CHEBI:57841"/>
        <dbReference type="ChEBI" id="CHEBI:58296"/>
        <dbReference type="EC" id="2.5.1.3"/>
    </reaction>
</comment>
<dbReference type="STRING" id="1123029.SAMN02745172_02526"/>
<evidence type="ECO:0000256" key="8">
    <source>
        <dbReference type="ARBA" id="ARBA00047883"/>
    </source>
</evidence>
<dbReference type="SUPFAM" id="SSF51391">
    <property type="entry name" value="Thiamin phosphate synthase"/>
    <property type="match status" value="1"/>
</dbReference>
<dbReference type="CDD" id="cd00564">
    <property type="entry name" value="TMP_TenI"/>
    <property type="match status" value="1"/>
</dbReference>